<dbReference type="InterPro" id="IPR017853">
    <property type="entry name" value="GH"/>
</dbReference>
<evidence type="ECO:0000313" key="1">
    <source>
        <dbReference type="EMBL" id="RFT14681.1"/>
    </source>
</evidence>
<sequence>MRLSNDPQKTEIFRDAGLGLFIHWGPNSQVGTEISWPLYNASEDFIKKYYALADTLRTGEFGAFTWGPDWPIVVKITKARPAGIF</sequence>
<dbReference type="EMBL" id="QUAH01000024">
    <property type="protein sequence ID" value="RFT14681.1"/>
    <property type="molecule type" value="Genomic_DNA"/>
</dbReference>
<evidence type="ECO:0000313" key="2">
    <source>
        <dbReference type="Proteomes" id="UP000257323"/>
    </source>
</evidence>
<proteinExistence type="predicted"/>
<dbReference type="AlphaFoldDB" id="A0A3E2BIX4"/>
<dbReference type="Gene3D" id="3.20.20.80">
    <property type="entry name" value="Glycosidases"/>
    <property type="match status" value="1"/>
</dbReference>
<protein>
    <recommendedName>
        <fullName evidence="3">Alpha-L-fucosidase</fullName>
    </recommendedName>
</protein>
<organism evidence="1 2">
    <name type="scientific">Candidatus Saccharicenans subterraneus</name>
    <dbReference type="NCBI Taxonomy" id="2508984"/>
    <lineage>
        <taxon>Bacteria</taxon>
        <taxon>Candidatus Aminicenantota</taxon>
        <taxon>Candidatus Aminicenantia</taxon>
        <taxon>Candidatus Aminicenantales</taxon>
        <taxon>Candidatus Saccharicenantaceae</taxon>
        <taxon>Candidatus Saccharicenans</taxon>
    </lineage>
</organism>
<dbReference type="Proteomes" id="UP000257323">
    <property type="component" value="Unassembled WGS sequence"/>
</dbReference>
<evidence type="ECO:0008006" key="3">
    <source>
        <dbReference type="Google" id="ProtNLM"/>
    </source>
</evidence>
<name>A0A3E2BIX4_9BACT</name>
<dbReference type="SUPFAM" id="SSF51445">
    <property type="entry name" value="(Trans)glycosidases"/>
    <property type="match status" value="1"/>
</dbReference>
<accession>A0A3E2BIX4</accession>
<comment type="caution">
    <text evidence="1">The sequence shown here is derived from an EMBL/GenBank/DDBJ whole genome shotgun (WGS) entry which is preliminary data.</text>
</comment>
<reference evidence="1 2" key="1">
    <citation type="submission" date="2018-08" db="EMBL/GenBank/DDBJ databases">
        <title>Genome analysis of the thermophilic bacterium of the candidate phylum Aminicenantes from deep subsurface aquifer revealed its physiology and ecological role.</title>
        <authorList>
            <person name="Kadnikov V.V."/>
            <person name="Mardanov A.V."/>
            <person name="Beletsky A.V."/>
            <person name="Karnachuk O.V."/>
            <person name="Ravin N.V."/>
        </authorList>
    </citation>
    <scope>NUCLEOTIDE SEQUENCE [LARGE SCALE GENOMIC DNA]</scope>
    <source>
        <strain evidence="1">BY38</strain>
    </source>
</reference>
<gene>
    <name evidence="1" type="ORF">OP8BY_2507</name>
</gene>